<dbReference type="Proteomes" id="UP000019426">
    <property type="component" value="Chromosome M2/40_rep2"/>
</dbReference>
<gene>
    <name evidence="1" type="ORF">CM240_3086</name>
</gene>
<protein>
    <submittedName>
        <fullName evidence="1">Uncharacterized protein</fullName>
    </submittedName>
</protein>
<organism evidence="1 2">
    <name type="scientific">Clostridium bornimense</name>
    <dbReference type="NCBI Taxonomy" id="1216932"/>
    <lineage>
        <taxon>Bacteria</taxon>
        <taxon>Bacillati</taxon>
        <taxon>Bacillota</taxon>
        <taxon>Clostridia</taxon>
        <taxon>Eubacteriales</taxon>
        <taxon>Clostridiaceae</taxon>
        <taxon>Clostridium</taxon>
    </lineage>
</organism>
<dbReference type="AlphaFoldDB" id="W6S0C9"/>
<accession>W6S0C9</accession>
<dbReference type="RefSeq" id="WP_044040343.1">
    <property type="nucleotide sequence ID" value="NZ_HG917869.1"/>
</dbReference>
<dbReference type="PROSITE" id="PS51257">
    <property type="entry name" value="PROKAR_LIPOPROTEIN"/>
    <property type="match status" value="1"/>
</dbReference>
<dbReference type="HOGENOM" id="CLU_1683489_0_0_9"/>
<sequence length="156" mass="18682">MKKLICILMIIVLFFTGCLEDKNKRTYDNNIIETNIDFYRAHVNYINFVQNYMEVQTWDFNTIIINFLDNSLSYSNEKLDFDEGDYVVIINAKEDKYENGNIFYFADKDTIISRCTVITEENKTQFDDKYNYVEEEKPLVNEVIEEKNNNYNYGQE</sequence>
<proteinExistence type="predicted"/>
<dbReference type="PATRIC" id="fig|1216932.3.peg.3052"/>
<dbReference type="KEGG" id="clt:CM240_3086"/>
<keyword evidence="2" id="KW-1185">Reference proteome</keyword>
<reference evidence="1 2" key="1">
    <citation type="submission" date="2013-11" db="EMBL/GenBank/DDBJ databases">
        <title>Complete genome sequence of Clostridum sp. M2/40.</title>
        <authorList>
            <person name="Wibberg D."/>
            <person name="Puehler A."/>
            <person name="Schlueter A."/>
        </authorList>
    </citation>
    <scope>NUCLEOTIDE SEQUENCE [LARGE SCALE GENOMIC DNA]</scope>
    <source>
        <strain evidence="2">M2/40</strain>
    </source>
</reference>
<evidence type="ECO:0000313" key="2">
    <source>
        <dbReference type="Proteomes" id="UP000019426"/>
    </source>
</evidence>
<evidence type="ECO:0000313" key="1">
    <source>
        <dbReference type="EMBL" id="CDM70203.1"/>
    </source>
</evidence>
<dbReference type="EMBL" id="HG917869">
    <property type="protein sequence ID" value="CDM70203.1"/>
    <property type="molecule type" value="Genomic_DNA"/>
</dbReference>
<name>W6S0C9_9CLOT</name>
<dbReference type="STRING" id="1216932.CM240_3086"/>